<dbReference type="OrthoDB" id="5296884at2"/>
<name>A0A1H9KB96_9BURK</name>
<sequence>MRVPQLWLARHAQPLVAPGHCYGVLDVPADALATAQAAQRLAQALPASLAVWHSPLQRCTQLAHALQAQRPELHSQPDTRLQEMDFGCWEGRAWDSIARTDIDRWVAGFATHRPGGGESLQTMLARVAAALQQAKDTAQQKHTDVLWLTHAGVARCVQWLLERHHQAPCAAQWPVVAPEWGGWVCWPLA</sequence>
<dbReference type="STRING" id="180197.SAMN02982919_01510"/>
<dbReference type="SMART" id="SM00855">
    <property type="entry name" value="PGAM"/>
    <property type="match status" value="1"/>
</dbReference>
<dbReference type="InterPro" id="IPR013078">
    <property type="entry name" value="His_Pase_superF_clade-1"/>
</dbReference>
<reference evidence="1 2" key="1">
    <citation type="submission" date="2016-10" db="EMBL/GenBank/DDBJ databases">
        <authorList>
            <person name="de Groot N.N."/>
        </authorList>
    </citation>
    <scope>NUCLEOTIDE SEQUENCE [LARGE SCALE GENOMIC DNA]</scope>
    <source>
        <strain evidence="1 2">ATCC 35958</strain>
    </source>
</reference>
<proteinExistence type="predicted"/>
<dbReference type="Gene3D" id="3.40.50.1240">
    <property type="entry name" value="Phosphoglycerate mutase-like"/>
    <property type="match status" value="1"/>
</dbReference>
<evidence type="ECO:0000313" key="2">
    <source>
        <dbReference type="Proteomes" id="UP000199766"/>
    </source>
</evidence>
<dbReference type="RefSeq" id="WP_091455259.1">
    <property type="nucleotide sequence ID" value="NZ_FOGD01000003.1"/>
</dbReference>
<protein>
    <submittedName>
        <fullName evidence="1">Alpha-ribazole phosphatase</fullName>
    </submittedName>
</protein>
<organism evidence="1 2">
    <name type="scientific">Giesbergeria anulus</name>
    <dbReference type="NCBI Taxonomy" id="180197"/>
    <lineage>
        <taxon>Bacteria</taxon>
        <taxon>Pseudomonadati</taxon>
        <taxon>Pseudomonadota</taxon>
        <taxon>Betaproteobacteria</taxon>
        <taxon>Burkholderiales</taxon>
        <taxon>Comamonadaceae</taxon>
        <taxon>Giesbergeria</taxon>
    </lineage>
</organism>
<dbReference type="AlphaFoldDB" id="A0A1H9KB96"/>
<dbReference type="Proteomes" id="UP000199766">
    <property type="component" value="Unassembled WGS sequence"/>
</dbReference>
<evidence type="ECO:0000313" key="1">
    <source>
        <dbReference type="EMBL" id="SEQ96401.1"/>
    </source>
</evidence>
<dbReference type="InterPro" id="IPR029033">
    <property type="entry name" value="His_PPase_superfam"/>
</dbReference>
<dbReference type="SUPFAM" id="SSF53254">
    <property type="entry name" value="Phosphoglycerate mutase-like"/>
    <property type="match status" value="1"/>
</dbReference>
<accession>A0A1H9KB96</accession>
<dbReference type="Pfam" id="PF00300">
    <property type="entry name" value="His_Phos_1"/>
    <property type="match status" value="1"/>
</dbReference>
<dbReference type="EMBL" id="FOGD01000003">
    <property type="protein sequence ID" value="SEQ96401.1"/>
    <property type="molecule type" value="Genomic_DNA"/>
</dbReference>
<gene>
    <name evidence="1" type="ORF">SAMN02982919_01510</name>
</gene>
<keyword evidence="2" id="KW-1185">Reference proteome</keyword>